<dbReference type="Proteomes" id="UP000231962">
    <property type="component" value="Unassembled WGS sequence"/>
</dbReference>
<dbReference type="SUPFAM" id="SSF51695">
    <property type="entry name" value="PLC-like phosphodiesterases"/>
    <property type="match status" value="1"/>
</dbReference>
<keyword evidence="1" id="KW-0472">Membrane</keyword>
<dbReference type="OrthoDB" id="384721at2"/>
<dbReference type="InterPro" id="IPR030395">
    <property type="entry name" value="GP_PDE_dom"/>
</dbReference>
<keyword evidence="1" id="KW-0812">Transmembrane</keyword>
<dbReference type="PANTHER" id="PTHR46211:SF14">
    <property type="entry name" value="GLYCEROPHOSPHODIESTER PHOSPHODIESTERASE"/>
    <property type="match status" value="1"/>
</dbReference>
<evidence type="ECO:0000313" key="6">
    <source>
        <dbReference type="Proteomes" id="UP000231990"/>
    </source>
</evidence>
<dbReference type="GO" id="GO:0006629">
    <property type="term" value="P:lipid metabolic process"/>
    <property type="evidence" value="ECO:0007669"/>
    <property type="project" value="InterPro"/>
</dbReference>
<evidence type="ECO:0000313" key="5">
    <source>
        <dbReference type="Proteomes" id="UP000231962"/>
    </source>
</evidence>
<dbReference type="PANTHER" id="PTHR46211">
    <property type="entry name" value="GLYCEROPHOSPHORYL DIESTER PHOSPHODIESTERASE"/>
    <property type="match status" value="1"/>
</dbReference>
<dbReference type="AlphaFoldDB" id="A0A2M9ZMD3"/>
<feature type="domain" description="GP-PDE" evidence="2">
    <location>
        <begin position="50"/>
        <end position="331"/>
    </location>
</feature>
<accession>A0A2M9ZMD3</accession>
<dbReference type="PROSITE" id="PS51257">
    <property type="entry name" value="PROKAR_LIPOPROTEIN"/>
    <property type="match status" value="1"/>
</dbReference>
<evidence type="ECO:0000259" key="2">
    <source>
        <dbReference type="PROSITE" id="PS51704"/>
    </source>
</evidence>
<reference evidence="5 6" key="1">
    <citation type="submission" date="2017-07" db="EMBL/GenBank/DDBJ databases">
        <title>Leptospira spp. isolated from tropical soils.</title>
        <authorList>
            <person name="Thibeaux R."/>
            <person name="Iraola G."/>
            <person name="Ferres I."/>
            <person name="Bierque E."/>
            <person name="Girault D."/>
            <person name="Soupe-Gilbert M.-E."/>
            <person name="Picardeau M."/>
            <person name="Goarant C."/>
        </authorList>
    </citation>
    <scope>NUCLEOTIDE SEQUENCE [LARGE SCALE GENOMIC DNA]</scope>
    <source>
        <strain evidence="4 6">FH1-B-B1</strain>
        <strain evidence="3 5">FH1-B-C1</strain>
    </source>
</reference>
<evidence type="ECO:0000313" key="3">
    <source>
        <dbReference type="EMBL" id="PJZ69849.1"/>
    </source>
</evidence>
<dbReference type="Proteomes" id="UP000231990">
    <property type="component" value="Unassembled WGS sequence"/>
</dbReference>
<evidence type="ECO:0000313" key="4">
    <source>
        <dbReference type="EMBL" id="PJZ73169.1"/>
    </source>
</evidence>
<keyword evidence="5" id="KW-1185">Reference proteome</keyword>
<protein>
    <submittedName>
        <fullName evidence="4">Glycerophosphodiester phosphodiesterase</fullName>
    </submittedName>
</protein>
<feature type="transmembrane region" description="Helical" evidence="1">
    <location>
        <begin position="12"/>
        <end position="33"/>
    </location>
</feature>
<dbReference type="EMBL" id="NPDY01000007">
    <property type="protein sequence ID" value="PJZ69849.1"/>
    <property type="molecule type" value="Genomic_DNA"/>
</dbReference>
<keyword evidence="1" id="KW-1133">Transmembrane helix</keyword>
<name>A0A2M9ZMD3_9LEPT</name>
<evidence type="ECO:0000256" key="1">
    <source>
        <dbReference type="SAM" id="Phobius"/>
    </source>
</evidence>
<organism evidence="4 6">
    <name type="scientific">Leptospira perolatii</name>
    <dbReference type="NCBI Taxonomy" id="2023191"/>
    <lineage>
        <taxon>Bacteria</taxon>
        <taxon>Pseudomonadati</taxon>
        <taxon>Spirochaetota</taxon>
        <taxon>Spirochaetia</taxon>
        <taxon>Leptospirales</taxon>
        <taxon>Leptospiraceae</taxon>
        <taxon>Leptospira</taxon>
    </lineage>
</organism>
<sequence length="337" mass="37932">MQEIVRSQNEIVGNLNRFVSILPVAIAILVLVVSCDSKPSLVNAPLDGKVDLQGHRGARGLKPENTWPAFEEAIKYEMTTLELDTVLTKDHKIVIHHDSETNPEICRKKDGQEIISVSLYELNLADLKLLDCGAKQNPKFSEQQTVPGTQLLTIEEFFYLVAKEEAKRKGRLPLQFNIETKFPNDEKSEVSSEIVESHVSKLIQAIENAKVETRTTIQSFYLPSIELAKKLKPNLRTSALFTLSYVDGAKIKLGLGDSLRKKVIESARGVKADIISPHYLYVNDQFVSDAHSFNLRVIPWTVNEPLEMERLLKAGVDGIISDYPDRLASLVRRDRKN</sequence>
<comment type="caution">
    <text evidence="4">The sequence shown here is derived from an EMBL/GenBank/DDBJ whole genome shotgun (WGS) entry which is preliminary data.</text>
</comment>
<gene>
    <name evidence="3" type="ORF">CH360_09135</name>
    <name evidence="4" type="ORF">CH373_11100</name>
</gene>
<dbReference type="Pfam" id="PF03009">
    <property type="entry name" value="GDPD"/>
    <property type="match status" value="1"/>
</dbReference>
<dbReference type="GO" id="GO:0008081">
    <property type="term" value="F:phosphoric diester hydrolase activity"/>
    <property type="evidence" value="ECO:0007669"/>
    <property type="project" value="InterPro"/>
</dbReference>
<dbReference type="PROSITE" id="PS51704">
    <property type="entry name" value="GP_PDE"/>
    <property type="match status" value="1"/>
</dbReference>
<dbReference type="Gene3D" id="3.20.20.190">
    <property type="entry name" value="Phosphatidylinositol (PI) phosphodiesterase"/>
    <property type="match status" value="1"/>
</dbReference>
<dbReference type="InterPro" id="IPR017946">
    <property type="entry name" value="PLC-like_Pdiesterase_TIM-brl"/>
</dbReference>
<dbReference type="EMBL" id="NPDZ01000006">
    <property type="protein sequence ID" value="PJZ73169.1"/>
    <property type="molecule type" value="Genomic_DNA"/>
</dbReference>
<proteinExistence type="predicted"/>